<protein>
    <recommendedName>
        <fullName evidence="7">C3H1-type domain-containing protein</fullName>
    </recommendedName>
</protein>
<evidence type="ECO:0000313" key="9">
    <source>
        <dbReference type="Proteomes" id="UP000238274"/>
    </source>
</evidence>
<comment type="caution">
    <text evidence="8">The sequence shown here is derived from an EMBL/GenBank/DDBJ whole genome shotgun (WGS) entry which is preliminary data.</text>
</comment>
<dbReference type="Gene3D" id="4.10.1000.10">
    <property type="entry name" value="Zinc finger, CCCH-type"/>
    <property type="match status" value="1"/>
</dbReference>
<dbReference type="VEuPathDB" id="FungiDB:PSTT_16217"/>
<dbReference type="GO" id="GO:0008270">
    <property type="term" value="F:zinc ion binding"/>
    <property type="evidence" value="ECO:0007669"/>
    <property type="project" value="UniProtKB-KW"/>
</dbReference>
<keyword evidence="9" id="KW-1185">Reference proteome</keyword>
<keyword evidence="3 5" id="KW-0863">Zinc-finger</keyword>
<keyword evidence="1 5" id="KW-0479">Metal-binding</keyword>
<dbReference type="PANTHER" id="PTHR13119:SF12">
    <property type="entry name" value="PROTEIN SUPPRESSOR OF SABLE"/>
    <property type="match status" value="1"/>
</dbReference>
<feature type="domain" description="C3H1-type" evidence="7">
    <location>
        <begin position="168"/>
        <end position="196"/>
    </location>
</feature>
<reference evidence="9" key="3">
    <citation type="journal article" date="2018" name="Mol. Plant Microbe Interact.">
        <title>Genome sequence resources for the wheat stripe rust pathogen (Puccinia striiformis f. sp. tritici) and the barley stripe rust pathogen (Puccinia striiformis f. sp. hordei).</title>
        <authorList>
            <person name="Xia C."/>
            <person name="Wang M."/>
            <person name="Yin C."/>
            <person name="Cornejo O.E."/>
            <person name="Hulbert S.H."/>
            <person name="Chen X."/>
        </authorList>
    </citation>
    <scope>NUCLEOTIDE SEQUENCE [LARGE SCALE GENOMIC DNA]</scope>
    <source>
        <strain evidence="9">93TX-2</strain>
    </source>
</reference>
<feature type="compositionally biased region" description="Low complexity" evidence="6">
    <location>
        <begin position="126"/>
        <end position="139"/>
    </location>
</feature>
<reference evidence="8 9" key="1">
    <citation type="submission" date="2017-12" db="EMBL/GenBank/DDBJ databases">
        <title>Gene loss provides genomic basis for host adaptation in cereal stripe rust fungi.</title>
        <authorList>
            <person name="Xia C."/>
        </authorList>
    </citation>
    <scope>NUCLEOTIDE SEQUENCE [LARGE SCALE GENOMIC DNA]</scope>
    <source>
        <strain evidence="8 9">93TX-2</strain>
    </source>
</reference>
<evidence type="ECO:0000256" key="2">
    <source>
        <dbReference type="ARBA" id="ARBA00022737"/>
    </source>
</evidence>
<feature type="zinc finger region" description="C3H1-type" evidence="5">
    <location>
        <begin position="144"/>
        <end position="167"/>
    </location>
</feature>
<evidence type="ECO:0000313" key="8">
    <source>
        <dbReference type="EMBL" id="POV95884.1"/>
    </source>
</evidence>
<feature type="zinc finger region" description="C3H1-type" evidence="5">
    <location>
        <begin position="168"/>
        <end position="196"/>
    </location>
</feature>
<dbReference type="SMART" id="SM00356">
    <property type="entry name" value="ZnF_C3H1"/>
    <property type="match status" value="2"/>
</dbReference>
<sequence>MSNRIRMGSEDDDDDELNRYWMTPFEELSNALRGSGISDIAIDQALHLNGFDTSKSMDYLLNNPHQNHASLSVSDANNNRDSSPIRRPISPALSSTVSGAVASSRPNSPRFVHTKSPTFIKRNLKSSDSPSPSIIDTSSATDNNPSHRVCRFYLQGCCLRSDCKFSHDVGKAICRFWLKGHCLKGESKCDFLHEIPDLVSPEDPKIIEPPVEIKVKSFTEEFPSLTESKNLLTTQTTNKLPNSKKLREVKLLPNLKDMKSDSPSLQKLSETYQAKTLELRQIDAVRAGVSDRASKVDQGPDRMHRGKEMGGGICLGVVSNTITKASLKERMEVLMDLHGLLPDDGVYYLEKFMMALKTEGYQGLAYVLTSSDDDDDQDDRSVEKEILIWKNRS</sequence>
<dbReference type="InterPro" id="IPR000571">
    <property type="entry name" value="Znf_CCCH"/>
</dbReference>
<evidence type="ECO:0000256" key="5">
    <source>
        <dbReference type="PROSITE-ProRule" id="PRU00723"/>
    </source>
</evidence>
<dbReference type="PROSITE" id="PS50103">
    <property type="entry name" value="ZF_C3H1"/>
    <property type="match status" value="2"/>
</dbReference>
<feature type="region of interest" description="Disordered" evidence="6">
    <location>
        <begin position="122"/>
        <end position="142"/>
    </location>
</feature>
<dbReference type="InterPro" id="IPR045124">
    <property type="entry name" value="Su(sable)-like"/>
</dbReference>
<feature type="region of interest" description="Disordered" evidence="6">
    <location>
        <begin position="70"/>
        <end position="91"/>
    </location>
</feature>
<feature type="compositionally biased region" description="Polar residues" evidence="6">
    <location>
        <begin position="70"/>
        <end position="82"/>
    </location>
</feature>
<accession>A0A2S4UFG5</accession>
<dbReference type="GO" id="GO:0005634">
    <property type="term" value="C:nucleus"/>
    <property type="evidence" value="ECO:0007669"/>
    <property type="project" value="TreeGrafter"/>
</dbReference>
<keyword evidence="4 5" id="KW-0862">Zinc</keyword>
<organism evidence="8 9">
    <name type="scientific">Puccinia striiformis</name>
    <dbReference type="NCBI Taxonomy" id="27350"/>
    <lineage>
        <taxon>Eukaryota</taxon>
        <taxon>Fungi</taxon>
        <taxon>Dikarya</taxon>
        <taxon>Basidiomycota</taxon>
        <taxon>Pucciniomycotina</taxon>
        <taxon>Pucciniomycetes</taxon>
        <taxon>Pucciniales</taxon>
        <taxon>Pucciniaceae</taxon>
        <taxon>Puccinia</taxon>
    </lineage>
</organism>
<dbReference type="GO" id="GO:0003723">
    <property type="term" value="F:RNA binding"/>
    <property type="evidence" value="ECO:0007669"/>
    <property type="project" value="InterPro"/>
</dbReference>
<gene>
    <name evidence="8" type="ORF">PSHT_15416</name>
</gene>
<dbReference type="GO" id="GO:0045892">
    <property type="term" value="P:negative regulation of DNA-templated transcription"/>
    <property type="evidence" value="ECO:0007669"/>
    <property type="project" value="InterPro"/>
</dbReference>
<dbReference type="EMBL" id="PKSM01000394">
    <property type="protein sequence ID" value="POV95884.1"/>
    <property type="molecule type" value="Genomic_DNA"/>
</dbReference>
<evidence type="ECO:0000256" key="3">
    <source>
        <dbReference type="ARBA" id="ARBA00022771"/>
    </source>
</evidence>
<evidence type="ECO:0000256" key="4">
    <source>
        <dbReference type="ARBA" id="ARBA00022833"/>
    </source>
</evidence>
<evidence type="ECO:0000256" key="1">
    <source>
        <dbReference type="ARBA" id="ARBA00022723"/>
    </source>
</evidence>
<dbReference type="SUPFAM" id="SSF90229">
    <property type="entry name" value="CCCH zinc finger"/>
    <property type="match status" value="1"/>
</dbReference>
<dbReference type="InterPro" id="IPR036855">
    <property type="entry name" value="Znf_CCCH_sf"/>
</dbReference>
<dbReference type="Proteomes" id="UP000238274">
    <property type="component" value="Unassembled WGS sequence"/>
</dbReference>
<dbReference type="PANTHER" id="PTHR13119">
    <property type="entry name" value="ZINC FINGER CCCH DOMAIN-CONTAINING PROTEI"/>
    <property type="match status" value="1"/>
</dbReference>
<dbReference type="OrthoDB" id="3247158at2759"/>
<feature type="domain" description="C3H1-type" evidence="7">
    <location>
        <begin position="144"/>
        <end position="167"/>
    </location>
</feature>
<evidence type="ECO:0000256" key="6">
    <source>
        <dbReference type="SAM" id="MobiDB-lite"/>
    </source>
</evidence>
<keyword evidence="2" id="KW-0677">Repeat</keyword>
<proteinExistence type="predicted"/>
<evidence type="ECO:0000259" key="7">
    <source>
        <dbReference type="PROSITE" id="PS50103"/>
    </source>
</evidence>
<name>A0A2S4UFG5_9BASI</name>
<reference evidence="9" key="2">
    <citation type="journal article" date="2018" name="BMC Genomics">
        <title>Genomic insights into host adaptation between the wheat stripe rust pathogen (Puccinia striiformis f. sp. tritici) and the barley stripe rust pathogen (Puccinia striiformis f. sp. hordei).</title>
        <authorList>
            <person name="Xia C."/>
            <person name="Wang M."/>
            <person name="Yin C."/>
            <person name="Cornejo O.E."/>
            <person name="Hulbert S.H."/>
            <person name="Chen X."/>
        </authorList>
    </citation>
    <scope>NUCLEOTIDE SEQUENCE [LARGE SCALE GENOMIC DNA]</scope>
    <source>
        <strain evidence="9">93TX-2</strain>
    </source>
</reference>
<dbReference type="VEuPathDB" id="FungiDB:PSHT_15416"/>
<dbReference type="AlphaFoldDB" id="A0A2S4UFG5"/>